<dbReference type="GO" id="GO:0016020">
    <property type="term" value="C:membrane"/>
    <property type="evidence" value="ECO:0007669"/>
    <property type="project" value="InterPro"/>
</dbReference>
<reference evidence="2" key="2">
    <citation type="submission" date="2024-07" db="EMBL/GenBank/DDBJ databases">
        <title>Streptomyces haneummycinica sp. nov., a new antibiotic-producing actinobacterium isolated from marine sediment.</title>
        <authorList>
            <person name="Uemura M."/>
            <person name="Hamada M."/>
            <person name="Hirano S."/>
            <person name="Kobayashi K."/>
            <person name="Ohshiro T."/>
            <person name="Kobayashi T."/>
            <person name="Terahara T."/>
        </authorList>
    </citation>
    <scope>NUCLEOTIDE SEQUENCE</scope>
    <source>
        <strain evidence="2">KM77-8</strain>
    </source>
</reference>
<dbReference type="Gene3D" id="3.40.50.11820">
    <property type="match status" value="1"/>
</dbReference>
<name>A0AAT9HW41_9ACTN</name>
<feature type="compositionally biased region" description="Polar residues" evidence="1">
    <location>
        <begin position="157"/>
        <end position="171"/>
    </location>
</feature>
<proteinExistence type="predicted"/>
<dbReference type="EMBL" id="AP035768">
    <property type="protein sequence ID" value="BFO21483.1"/>
    <property type="molecule type" value="Genomic_DNA"/>
</dbReference>
<protein>
    <submittedName>
        <fullName evidence="2">Uncharacterized protein</fullName>
    </submittedName>
</protein>
<feature type="compositionally biased region" description="Low complexity" evidence="1">
    <location>
        <begin position="134"/>
        <end position="153"/>
    </location>
</feature>
<dbReference type="InterPro" id="IPR007554">
    <property type="entry name" value="Glycerophosphate_synth"/>
</dbReference>
<dbReference type="AlphaFoldDB" id="A0AAT9HW41"/>
<feature type="region of interest" description="Disordered" evidence="1">
    <location>
        <begin position="106"/>
        <end position="171"/>
    </location>
</feature>
<evidence type="ECO:0000256" key="1">
    <source>
        <dbReference type="SAM" id="MobiDB-lite"/>
    </source>
</evidence>
<organism evidence="2">
    <name type="scientific">Streptomyces haneummycinicus</name>
    <dbReference type="NCBI Taxonomy" id="3074435"/>
    <lineage>
        <taxon>Bacteria</taxon>
        <taxon>Bacillati</taxon>
        <taxon>Actinomycetota</taxon>
        <taxon>Actinomycetes</taxon>
        <taxon>Kitasatosporales</taxon>
        <taxon>Streptomycetaceae</taxon>
        <taxon>Streptomyces</taxon>
    </lineage>
</organism>
<reference evidence="2" key="1">
    <citation type="submission" date="2024-06" db="EMBL/GenBank/DDBJ databases">
        <authorList>
            <consortium name="consrtm"/>
            <person name="Uemura M."/>
            <person name="Terahara T."/>
        </authorList>
    </citation>
    <scope>NUCLEOTIDE SEQUENCE</scope>
    <source>
        <strain evidence="2">KM77-8</strain>
    </source>
</reference>
<accession>A0AAT9HW41</accession>
<dbReference type="Pfam" id="PF04464">
    <property type="entry name" value="Glyphos_transf"/>
    <property type="match status" value="1"/>
</dbReference>
<gene>
    <name evidence="2" type="ORF">SHKM778_78710</name>
</gene>
<dbReference type="InterPro" id="IPR043149">
    <property type="entry name" value="TagF_N"/>
</dbReference>
<feature type="compositionally biased region" description="Low complexity" evidence="1">
    <location>
        <begin position="109"/>
        <end position="120"/>
    </location>
</feature>
<dbReference type="GO" id="GO:0047355">
    <property type="term" value="F:CDP-glycerol glycerophosphotransferase activity"/>
    <property type="evidence" value="ECO:0007669"/>
    <property type="project" value="InterPro"/>
</dbReference>
<evidence type="ECO:0000313" key="2">
    <source>
        <dbReference type="EMBL" id="BFO21483.1"/>
    </source>
</evidence>
<sequence>MDAVPEGVDHVRVGSRAYWAAVARAKYLVNNVNFADTVVKREGQIHLQTHHGTPLKTMGLDQQKYPASTHMNFAKLLERCDRWDFSLSSNSFSTAVWSGCTPARSPAWRPATRATTSWSTPRRRTSAGPAPRWGSPTAPGPCCTCPPTASTSPVSHRPSTSRGSPTSWAPT</sequence>